<organism evidence="8">
    <name type="scientific">Thiothrix subterranea</name>
    <dbReference type="NCBI Taxonomy" id="2735563"/>
    <lineage>
        <taxon>Bacteria</taxon>
        <taxon>Pseudomonadati</taxon>
        <taxon>Pseudomonadota</taxon>
        <taxon>Gammaproteobacteria</taxon>
        <taxon>Thiotrichales</taxon>
        <taxon>Thiotrichaceae</taxon>
        <taxon>Thiothrix</taxon>
    </lineage>
</organism>
<dbReference type="CDD" id="cd02022">
    <property type="entry name" value="DPCK"/>
    <property type="match status" value="1"/>
</dbReference>
<comment type="similarity">
    <text evidence="1 5">Belongs to the CoaE family.</text>
</comment>
<evidence type="ECO:0000256" key="3">
    <source>
        <dbReference type="ARBA" id="ARBA00022840"/>
    </source>
</evidence>
<keyword evidence="9" id="KW-1185">Reference proteome</keyword>
<keyword evidence="2 5" id="KW-0547">Nucleotide-binding</keyword>
<dbReference type="Gene3D" id="3.40.50.300">
    <property type="entry name" value="P-loop containing nucleotide triphosphate hydrolases"/>
    <property type="match status" value="1"/>
</dbReference>
<name>A0AA51MRK5_9GAMM</name>
<dbReference type="Pfam" id="PF01121">
    <property type="entry name" value="CoaE"/>
    <property type="match status" value="1"/>
</dbReference>
<comment type="pathway">
    <text evidence="5">Cofactor biosynthesis; coenzyme A biosynthesis; CoA from (R)-pantothenate: step 5/5.</text>
</comment>
<evidence type="ECO:0000313" key="9">
    <source>
        <dbReference type="Proteomes" id="UP001223336"/>
    </source>
</evidence>
<proteinExistence type="inferred from homology"/>
<dbReference type="InterPro" id="IPR001977">
    <property type="entry name" value="Depp_CoAkinase"/>
</dbReference>
<dbReference type="Proteomes" id="UP001229862">
    <property type="component" value="Chromosome"/>
</dbReference>
<dbReference type="EMBL" id="JAVFKN010000008">
    <property type="protein sequence ID" value="MDQ5768414.1"/>
    <property type="molecule type" value="Genomic_DNA"/>
</dbReference>
<evidence type="ECO:0000256" key="5">
    <source>
        <dbReference type="HAMAP-Rule" id="MF_00376"/>
    </source>
</evidence>
<dbReference type="GO" id="GO:0005737">
    <property type="term" value="C:cytoplasm"/>
    <property type="evidence" value="ECO:0007669"/>
    <property type="project" value="UniProtKB-SubCell"/>
</dbReference>
<dbReference type="RefSeq" id="WP_308134447.1">
    <property type="nucleotide sequence ID" value="NZ_CP133197.1"/>
</dbReference>
<keyword evidence="5 8" id="KW-0808">Transferase</keyword>
<evidence type="ECO:0000256" key="6">
    <source>
        <dbReference type="NCBIfam" id="TIGR00152"/>
    </source>
</evidence>
<dbReference type="AlphaFoldDB" id="A0AA51MRK5"/>
<protein>
    <recommendedName>
        <fullName evidence="5 6">Dephospho-CoA kinase</fullName>
        <ecNumber evidence="5 6">2.7.1.24</ecNumber>
    </recommendedName>
    <alternativeName>
        <fullName evidence="5">Dephosphocoenzyme A kinase</fullName>
    </alternativeName>
</protein>
<evidence type="ECO:0000256" key="1">
    <source>
        <dbReference type="ARBA" id="ARBA00009018"/>
    </source>
</evidence>
<evidence type="ECO:0000256" key="4">
    <source>
        <dbReference type="ARBA" id="ARBA00022993"/>
    </source>
</evidence>
<comment type="catalytic activity">
    <reaction evidence="5">
        <text>3'-dephospho-CoA + ATP = ADP + CoA + H(+)</text>
        <dbReference type="Rhea" id="RHEA:18245"/>
        <dbReference type="ChEBI" id="CHEBI:15378"/>
        <dbReference type="ChEBI" id="CHEBI:30616"/>
        <dbReference type="ChEBI" id="CHEBI:57287"/>
        <dbReference type="ChEBI" id="CHEBI:57328"/>
        <dbReference type="ChEBI" id="CHEBI:456216"/>
        <dbReference type="EC" id="2.7.1.24"/>
    </reaction>
</comment>
<dbReference type="PANTHER" id="PTHR10695:SF46">
    <property type="entry name" value="BIFUNCTIONAL COENZYME A SYNTHASE-RELATED"/>
    <property type="match status" value="1"/>
</dbReference>
<feature type="binding site" evidence="5">
    <location>
        <begin position="11"/>
        <end position="16"/>
    </location>
    <ligand>
        <name>ATP</name>
        <dbReference type="ChEBI" id="CHEBI:30616"/>
    </ligand>
</feature>
<dbReference type="GO" id="GO:0005524">
    <property type="term" value="F:ATP binding"/>
    <property type="evidence" value="ECO:0007669"/>
    <property type="project" value="UniProtKB-UniRule"/>
</dbReference>
<dbReference type="EC" id="2.7.1.24" evidence="5 6"/>
<evidence type="ECO:0000313" key="7">
    <source>
        <dbReference type="EMBL" id="MDQ5768414.1"/>
    </source>
</evidence>
<dbReference type="GO" id="GO:0015937">
    <property type="term" value="P:coenzyme A biosynthetic process"/>
    <property type="evidence" value="ECO:0007669"/>
    <property type="project" value="UniProtKB-UniRule"/>
</dbReference>
<keyword evidence="5 8" id="KW-0418">Kinase</keyword>
<reference evidence="8 9" key="1">
    <citation type="submission" date="2023-08" db="EMBL/GenBank/DDBJ databases">
        <title>New molecular markers tilS and rpoB for phylogenetic and monitoring studies of the genus Thiothrix biodiversity.</title>
        <authorList>
            <person name="Ravin N.V."/>
            <person name="Smolyakov D."/>
            <person name="Markov N.D."/>
            <person name="Beletsky A.V."/>
            <person name="Mardanov A.V."/>
            <person name="Rudenko T.S."/>
            <person name="Grabovich M.Y."/>
        </authorList>
    </citation>
    <scope>NUCLEOTIDE SEQUENCE</scope>
    <source>
        <strain evidence="8">DNT52</strain>
        <strain evidence="7 9">H33</strain>
    </source>
</reference>
<keyword evidence="4 5" id="KW-0173">Coenzyme A biosynthesis</keyword>
<keyword evidence="5" id="KW-0963">Cytoplasm</keyword>
<dbReference type="SUPFAM" id="SSF52540">
    <property type="entry name" value="P-loop containing nucleoside triphosphate hydrolases"/>
    <property type="match status" value="1"/>
</dbReference>
<dbReference type="NCBIfam" id="TIGR00152">
    <property type="entry name" value="dephospho-CoA kinase"/>
    <property type="match status" value="1"/>
</dbReference>
<keyword evidence="3 5" id="KW-0067">ATP-binding</keyword>
<dbReference type="EMBL" id="CP133217">
    <property type="protein sequence ID" value="WML87001.1"/>
    <property type="molecule type" value="Genomic_DNA"/>
</dbReference>
<comment type="subcellular location">
    <subcellularLocation>
        <location evidence="5">Cytoplasm</location>
    </subcellularLocation>
</comment>
<comment type="function">
    <text evidence="5">Catalyzes the phosphorylation of the 3'-hydroxyl group of dephosphocoenzyme A to form coenzyme A.</text>
</comment>
<dbReference type="Proteomes" id="UP001223336">
    <property type="component" value="Unassembled WGS sequence"/>
</dbReference>
<dbReference type="PANTHER" id="PTHR10695">
    <property type="entry name" value="DEPHOSPHO-COA KINASE-RELATED"/>
    <property type="match status" value="1"/>
</dbReference>
<gene>
    <name evidence="5 8" type="primary">coaE</name>
    <name evidence="7" type="ORF">RCC75_07730</name>
    <name evidence="8" type="ORF">RCG00_01260</name>
</gene>
<dbReference type="PROSITE" id="PS51219">
    <property type="entry name" value="DPCK"/>
    <property type="match status" value="1"/>
</dbReference>
<sequence length="199" mass="22054">MLKIGLTGGIGCGKSTAVQRFRELGVPVIEADLIAREVVAIGQPALQEIAGLFGSPSLQADGALNRAWLRQTVFSDPVCLQQLESILHPRIRAEILTKIAACSDSAYVIVDVPLLFEKGYTQLFDRILVIDCLPDQQKLRVRQRDGSDDSVIMSIMQSQIEREARLQQAHDIISNTASITDFYEKIDDLNIKYIKLSEA</sequence>
<accession>A0AA51MRK5</accession>
<evidence type="ECO:0000313" key="8">
    <source>
        <dbReference type="EMBL" id="WML87001.1"/>
    </source>
</evidence>
<evidence type="ECO:0000256" key="2">
    <source>
        <dbReference type="ARBA" id="ARBA00022741"/>
    </source>
</evidence>
<dbReference type="InterPro" id="IPR027417">
    <property type="entry name" value="P-loop_NTPase"/>
</dbReference>
<dbReference type="HAMAP" id="MF_00376">
    <property type="entry name" value="Dephospho_CoA_kinase"/>
    <property type="match status" value="1"/>
</dbReference>
<dbReference type="GO" id="GO:0004140">
    <property type="term" value="F:dephospho-CoA kinase activity"/>
    <property type="evidence" value="ECO:0007669"/>
    <property type="project" value="UniProtKB-UniRule"/>
</dbReference>